<feature type="signal peptide" evidence="5">
    <location>
        <begin position="1"/>
        <end position="22"/>
    </location>
</feature>
<evidence type="ECO:0000259" key="6">
    <source>
        <dbReference type="SMART" id="SM00062"/>
    </source>
</evidence>
<dbReference type="KEGG" id="dbk:DGMP_21770"/>
<feature type="chain" id="PRO_5034920752" evidence="5">
    <location>
        <begin position="23"/>
        <end position="250"/>
    </location>
</feature>
<dbReference type="PANTHER" id="PTHR35936:SF17">
    <property type="entry name" value="ARGININE-BINDING EXTRACELLULAR PROTEIN ARTP"/>
    <property type="match status" value="1"/>
</dbReference>
<dbReference type="PROSITE" id="PS01039">
    <property type="entry name" value="SBP_BACTERIAL_3"/>
    <property type="match status" value="1"/>
</dbReference>
<organism evidence="7 8">
    <name type="scientific">Desulfomarina profundi</name>
    <dbReference type="NCBI Taxonomy" id="2772557"/>
    <lineage>
        <taxon>Bacteria</taxon>
        <taxon>Pseudomonadati</taxon>
        <taxon>Thermodesulfobacteriota</taxon>
        <taxon>Desulfobulbia</taxon>
        <taxon>Desulfobulbales</taxon>
        <taxon>Desulfobulbaceae</taxon>
        <taxon>Desulfomarina</taxon>
    </lineage>
</organism>
<evidence type="ECO:0000256" key="3">
    <source>
        <dbReference type="ARBA" id="ARBA00022729"/>
    </source>
</evidence>
<keyword evidence="8" id="KW-1185">Reference proteome</keyword>
<keyword evidence="3 5" id="KW-0732">Signal</keyword>
<evidence type="ECO:0000313" key="8">
    <source>
        <dbReference type="Proteomes" id="UP000826725"/>
    </source>
</evidence>
<evidence type="ECO:0000256" key="1">
    <source>
        <dbReference type="ARBA" id="ARBA00004196"/>
    </source>
</evidence>
<dbReference type="Pfam" id="PF00497">
    <property type="entry name" value="SBP_bac_3"/>
    <property type="match status" value="1"/>
</dbReference>
<evidence type="ECO:0000256" key="4">
    <source>
        <dbReference type="RuleBase" id="RU003744"/>
    </source>
</evidence>
<comment type="subcellular location">
    <subcellularLocation>
        <location evidence="1">Cell envelope</location>
    </subcellularLocation>
</comment>
<dbReference type="InterPro" id="IPR018313">
    <property type="entry name" value="SBP_3_CS"/>
</dbReference>
<dbReference type="PANTHER" id="PTHR35936">
    <property type="entry name" value="MEMBRANE-BOUND LYTIC MUREIN TRANSGLYCOSYLASE F"/>
    <property type="match status" value="1"/>
</dbReference>
<name>A0A8D5FNI5_9BACT</name>
<sequence length="250" mass="27588">MRKTICVLIVIGLCAVFSSVSAQDIVRIANETATPPFNFVDGNGKVQGFDVEIAAALCDVMGVKKVDVIQDWDGMIPGLIAKKFDAIISDMSITDKRLKVVNFSQSYYDEQGLFLARKGENIDFSVDGMKGKKVAVQRATTFANYIKGIYGSSVDIKYYETPASQILDLLSGRVDLILASDVFVHKTIKTKDGEKLAIVGSPVKDKKYIGDGVGIAVRKQDKELLENFNKALDTIKSNGTYDKIYNKWFM</sequence>
<accession>A0A8D5FNI5</accession>
<dbReference type="GO" id="GO:0030313">
    <property type="term" value="C:cell envelope"/>
    <property type="evidence" value="ECO:0007669"/>
    <property type="project" value="UniProtKB-SubCell"/>
</dbReference>
<evidence type="ECO:0000256" key="5">
    <source>
        <dbReference type="SAM" id="SignalP"/>
    </source>
</evidence>
<protein>
    <submittedName>
        <fullName evidence="7">Amino acid ABC transporter</fullName>
    </submittedName>
</protein>
<comment type="similarity">
    <text evidence="2 4">Belongs to the bacterial solute-binding protein 3 family.</text>
</comment>
<proteinExistence type="inferred from homology"/>
<feature type="domain" description="Solute-binding protein family 3/N-terminal" evidence="6">
    <location>
        <begin position="25"/>
        <end position="250"/>
    </location>
</feature>
<evidence type="ECO:0000313" key="7">
    <source>
        <dbReference type="EMBL" id="BCL61484.1"/>
    </source>
</evidence>
<dbReference type="InterPro" id="IPR001638">
    <property type="entry name" value="Solute-binding_3/MltF_N"/>
</dbReference>
<dbReference type="RefSeq" id="WP_228853932.1">
    <property type="nucleotide sequence ID" value="NZ_AP024086.1"/>
</dbReference>
<dbReference type="EMBL" id="AP024086">
    <property type="protein sequence ID" value="BCL61484.1"/>
    <property type="molecule type" value="Genomic_DNA"/>
</dbReference>
<dbReference type="SMART" id="SM00062">
    <property type="entry name" value="PBPb"/>
    <property type="match status" value="1"/>
</dbReference>
<reference evidence="7" key="1">
    <citation type="submission" date="2020-09" db="EMBL/GenBank/DDBJ databases">
        <title>Desulfogranum mesoprofundum gen. nov., sp. nov., a novel mesophilic, sulfate-reducing chemolithoautotroph isolated from a deep-sea hydrothermal vent chimney in the Suiyo Seamount.</title>
        <authorList>
            <person name="Hashimoto Y."/>
            <person name="Nakagawa S."/>
        </authorList>
    </citation>
    <scope>NUCLEOTIDE SEQUENCE</scope>
    <source>
        <strain evidence="7">KT2</strain>
    </source>
</reference>
<evidence type="ECO:0000256" key="2">
    <source>
        <dbReference type="ARBA" id="ARBA00010333"/>
    </source>
</evidence>
<gene>
    <name evidence="7" type="ORF">DGMP_21770</name>
</gene>
<dbReference type="AlphaFoldDB" id="A0A8D5FNI5"/>
<dbReference type="Proteomes" id="UP000826725">
    <property type="component" value="Chromosome"/>
</dbReference>